<dbReference type="CDD" id="cd03257">
    <property type="entry name" value="ABC_NikE_OppD_transporters"/>
    <property type="match status" value="1"/>
</dbReference>
<keyword evidence="7 11" id="KW-0067">ATP-binding</keyword>
<dbReference type="InterPro" id="IPR017871">
    <property type="entry name" value="ABC_transporter-like_CS"/>
</dbReference>
<sequence length="339" mass="35736">MTRAGAQPTAPTVADPAPGPVLAIEGLSLSVPGDAGPVPLLADVFLSVHPGETVGLVGESGSGKSLTIRSALGMLPRRASVSGRVEVGGTDVLRVSADGLRRLRNSTAAMIFQDPRASINPVRRIGDYLTEGLRATGMSRSQARAEGLDLLERVGLRDPARAFRQHPHEFSGGMLQRVVIAGALSTRPRLLLADEPTTALDVTTQAEVIALLKDLQAERGMGLVFVTHDLGLAAAVCDRVYVMYAGRIVEHAPSEHLFRSPAHPYTAALLAAHPSLHGPRNELRAIPGRPLALAEAPSGCSFRDRCPQAVGACGDDVPLERRHGGADVACIRPGKENWS</sequence>
<dbReference type="PROSITE" id="PS50893">
    <property type="entry name" value="ABC_TRANSPORTER_2"/>
    <property type="match status" value="1"/>
</dbReference>
<keyword evidence="4" id="KW-1003">Cell membrane</keyword>
<name>A0ABT9IEV0_9ACTN</name>
<dbReference type="PANTHER" id="PTHR43297">
    <property type="entry name" value="OLIGOPEPTIDE TRANSPORT ATP-BINDING PROTEIN APPD"/>
    <property type="match status" value="1"/>
</dbReference>
<keyword evidence="3" id="KW-0813">Transport</keyword>
<evidence type="ECO:0000256" key="8">
    <source>
        <dbReference type="ARBA" id="ARBA00022967"/>
    </source>
</evidence>
<dbReference type="SMART" id="SM00382">
    <property type="entry name" value="AAA"/>
    <property type="match status" value="1"/>
</dbReference>
<dbReference type="Proteomes" id="UP001233673">
    <property type="component" value="Unassembled WGS sequence"/>
</dbReference>
<feature type="domain" description="ABC transporter" evidence="10">
    <location>
        <begin position="22"/>
        <end position="270"/>
    </location>
</feature>
<dbReference type="GO" id="GO:0005524">
    <property type="term" value="F:ATP binding"/>
    <property type="evidence" value="ECO:0007669"/>
    <property type="project" value="UniProtKB-KW"/>
</dbReference>
<comment type="similarity">
    <text evidence="2">Belongs to the ABC transporter superfamily.</text>
</comment>
<evidence type="ECO:0000256" key="6">
    <source>
        <dbReference type="ARBA" id="ARBA00022741"/>
    </source>
</evidence>
<keyword evidence="9" id="KW-0472">Membrane</keyword>
<evidence type="ECO:0000256" key="4">
    <source>
        <dbReference type="ARBA" id="ARBA00022475"/>
    </source>
</evidence>
<comment type="subcellular location">
    <subcellularLocation>
        <location evidence="1">Cell membrane</location>
        <topology evidence="1">Peripheral membrane protein</topology>
    </subcellularLocation>
</comment>
<keyword evidence="5" id="KW-0997">Cell inner membrane</keyword>
<dbReference type="InterPro" id="IPR027417">
    <property type="entry name" value="P-loop_NTPase"/>
</dbReference>
<dbReference type="PANTHER" id="PTHR43297:SF14">
    <property type="entry name" value="ATPASE AAA-TYPE CORE DOMAIN-CONTAINING PROTEIN"/>
    <property type="match status" value="1"/>
</dbReference>
<dbReference type="Gene3D" id="3.40.50.300">
    <property type="entry name" value="P-loop containing nucleotide triphosphate hydrolases"/>
    <property type="match status" value="1"/>
</dbReference>
<dbReference type="InterPro" id="IPR050388">
    <property type="entry name" value="ABC_Ni/Peptide_Import"/>
</dbReference>
<dbReference type="InterPro" id="IPR003593">
    <property type="entry name" value="AAA+_ATPase"/>
</dbReference>
<evidence type="ECO:0000256" key="9">
    <source>
        <dbReference type="ARBA" id="ARBA00023136"/>
    </source>
</evidence>
<evidence type="ECO:0000313" key="11">
    <source>
        <dbReference type="EMBL" id="MDP5183625.1"/>
    </source>
</evidence>
<evidence type="ECO:0000256" key="7">
    <source>
        <dbReference type="ARBA" id="ARBA00022840"/>
    </source>
</evidence>
<keyword evidence="8" id="KW-1278">Translocase</keyword>
<evidence type="ECO:0000313" key="12">
    <source>
        <dbReference type="Proteomes" id="UP001233673"/>
    </source>
</evidence>
<dbReference type="SUPFAM" id="SSF52540">
    <property type="entry name" value="P-loop containing nucleoside triphosphate hydrolases"/>
    <property type="match status" value="1"/>
</dbReference>
<evidence type="ECO:0000256" key="1">
    <source>
        <dbReference type="ARBA" id="ARBA00004202"/>
    </source>
</evidence>
<gene>
    <name evidence="11" type="ORF">QOZ88_13345</name>
</gene>
<dbReference type="InterPro" id="IPR003439">
    <property type="entry name" value="ABC_transporter-like_ATP-bd"/>
</dbReference>
<evidence type="ECO:0000259" key="10">
    <source>
        <dbReference type="PROSITE" id="PS50893"/>
    </source>
</evidence>
<dbReference type="Pfam" id="PF00005">
    <property type="entry name" value="ABC_tran"/>
    <property type="match status" value="1"/>
</dbReference>
<dbReference type="RefSeq" id="WP_306000247.1">
    <property type="nucleotide sequence ID" value="NZ_JASNFN010000014.1"/>
</dbReference>
<reference evidence="12" key="1">
    <citation type="submission" date="2023-05" db="EMBL/GenBank/DDBJ databases">
        <title>Draft genome of Pseudofrankia sp. BMG5.37.</title>
        <authorList>
            <person name="Gtari M."/>
            <person name="Ghodhbane F."/>
            <person name="Sbissi I."/>
        </authorList>
    </citation>
    <scope>NUCLEOTIDE SEQUENCE [LARGE SCALE GENOMIC DNA]</scope>
    <source>
        <strain evidence="12">BMG 814</strain>
    </source>
</reference>
<comment type="caution">
    <text evidence="11">The sequence shown here is derived from an EMBL/GenBank/DDBJ whole genome shotgun (WGS) entry which is preliminary data.</text>
</comment>
<accession>A0ABT9IEV0</accession>
<dbReference type="NCBIfam" id="TIGR01727">
    <property type="entry name" value="oligo_HPY"/>
    <property type="match status" value="1"/>
</dbReference>
<evidence type="ECO:0000256" key="3">
    <source>
        <dbReference type="ARBA" id="ARBA00022448"/>
    </source>
</evidence>
<protein>
    <submittedName>
        <fullName evidence="11">ABC transporter ATP-binding protein</fullName>
    </submittedName>
</protein>
<organism evidence="11 12">
    <name type="scientific">Blastococcus carthaginiensis</name>
    <dbReference type="NCBI Taxonomy" id="3050034"/>
    <lineage>
        <taxon>Bacteria</taxon>
        <taxon>Bacillati</taxon>
        <taxon>Actinomycetota</taxon>
        <taxon>Actinomycetes</taxon>
        <taxon>Geodermatophilales</taxon>
        <taxon>Geodermatophilaceae</taxon>
        <taxon>Blastococcus</taxon>
    </lineage>
</organism>
<proteinExistence type="inferred from homology"/>
<dbReference type="EMBL" id="JASNFN010000014">
    <property type="protein sequence ID" value="MDP5183625.1"/>
    <property type="molecule type" value="Genomic_DNA"/>
</dbReference>
<keyword evidence="12" id="KW-1185">Reference proteome</keyword>
<evidence type="ECO:0000256" key="5">
    <source>
        <dbReference type="ARBA" id="ARBA00022519"/>
    </source>
</evidence>
<dbReference type="PROSITE" id="PS00211">
    <property type="entry name" value="ABC_TRANSPORTER_1"/>
    <property type="match status" value="1"/>
</dbReference>
<dbReference type="Pfam" id="PF08352">
    <property type="entry name" value="oligo_HPY"/>
    <property type="match status" value="1"/>
</dbReference>
<keyword evidence="6" id="KW-0547">Nucleotide-binding</keyword>
<dbReference type="InterPro" id="IPR013563">
    <property type="entry name" value="Oligopep_ABC_C"/>
</dbReference>
<evidence type="ECO:0000256" key="2">
    <source>
        <dbReference type="ARBA" id="ARBA00005417"/>
    </source>
</evidence>